<sequence>MAKRGGGGGNAGLFGKIAGWFRKPVKTKLQKPPPPNKKPVAPPPHKDPNPVPPPKTGDNYPNERPLLDKYKDETDPNKEPFPGQSVQRLDDQRREEHRMYVDQDGNMRYAKDGTLFDTSTATDIHSDGGRAIFTMDRHGNIYASNYQGAGDFHHSTLANGQPISAAGEMTVKNGKITHVNNNSGHYMPQIQQSANIIDELNSHGINPPVYMHPGHLLNGPDNLIANLR</sequence>
<dbReference type="GO" id="GO:0005737">
    <property type="term" value="C:cytoplasm"/>
    <property type="evidence" value="ECO:0007669"/>
    <property type="project" value="UniProtKB-SubCell"/>
</dbReference>
<dbReference type="PANTHER" id="PTHR31250">
    <property type="entry name" value="IQ DOMAIN-CONTAINING PROTEIN IQM3"/>
    <property type="match status" value="1"/>
</dbReference>
<gene>
    <name evidence="4" type="ORF">FPZ12_005140</name>
</gene>
<keyword evidence="2" id="KW-0963">Cytoplasm</keyword>
<feature type="compositionally biased region" description="Pro residues" evidence="3">
    <location>
        <begin position="31"/>
        <end position="55"/>
    </location>
</feature>
<dbReference type="AlphaFoldDB" id="A0A5N0VK38"/>
<dbReference type="EMBL" id="VMNW02000004">
    <property type="protein sequence ID" value="KAA9165863.1"/>
    <property type="molecule type" value="Genomic_DNA"/>
</dbReference>
<evidence type="ECO:0000256" key="1">
    <source>
        <dbReference type="ARBA" id="ARBA00004496"/>
    </source>
</evidence>
<accession>A0A5N0VK38</accession>
<feature type="compositionally biased region" description="Gly residues" evidence="3">
    <location>
        <begin position="1"/>
        <end position="12"/>
    </location>
</feature>
<organism evidence="4 5">
    <name type="scientific">Amycolatopsis acidicola</name>
    <dbReference type="NCBI Taxonomy" id="2596893"/>
    <lineage>
        <taxon>Bacteria</taxon>
        <taxon>Bacillati</taxon>
        <taxon>Actinomycetota</taxon>
        <taxon>Actinomycetes</taxon>
        <taxon>Pseudonocardiales</taxon>
        <taxon>Pseudonocardiaceae</taxon>
        <taxon>Amycolatopsis</taxon>
    </lineage>
</organism>
<reference evidence="4" key="1">
    <citation type="submission" date="2019-09" db="EMBL/GenBank/DDBJ databases">
        <authorList>
            <person name="Teo W.F.A."/>
            <person name="Duangmal K."/>
        </authorList>
    </citation>
    <scope>NUCLEOTIDE SEQUENCE [LARGE SCALE GENOMIC DNA]</scope>
    <source>
        <strain evidence="4">K81G1</strain>
    </source>
</reference>
<dbReference type="PANTHER" id="PTHR31250:SF27">
    <property type="entry name" value="IQ DOMAIN-CONTAINING PROTEIN IQM5"/>
    <property type="match status" value="1"/>
</dbReference>
<feature type="region of interest" description="Disordered" evidence="3">
    <location>
        <begin position="1"/>
        <end position="94"/>
    </location>
</feature>
<name>A0A5N0VK38_9PSEU</name>
<dbReference type="RefSeq" id="WP_144750397.1">
    <property type="nucleotide sequence ID" value="NZ_VMNW02000004.1"/>
</dbReference>
<dbReference type="Proteomes" id="UP000319769">
    <property type="component" value="Unassembled WGS sequence"/>
</dbReference>
<keyword evidence="5" id="KW-1185">Reference proteome</keyword>
<protein>
    <submittedName>
        <fullName evidence="4">Uncharacterized protein</fullName>
    </submittedName>
</protein>
<evidence type="ECO:0000256" key="3">
    <source>
        <dbReference type="SAM" id="MobiDB-lite"/>
    </source>
</evidence>
<evidence type="ECO:0000313" key="5">
    <source>
        <dbReference type="Proteomes" id="UP000319769"/>
    </source>
</evidence>
<proteinExistence type="predicted"/>
<feature type="compositionally biased region" description="Basic and acidic residues" evidence="3">
    <location>
        <begin position="65"/>
        <end position="78"/>
    </location>
</feature>
<dbReference type="OrthoDB" id="2677932at2"/>
<dbReference type="InterPro" id="IPR044159">
    <property type="entry name" value="IQM"/>
</dbReference>
<evidence type="ECO:0000313" key="4">
    <source>
        <dbReference type="EMBL" id="KAA9165863.1"/>
    </source>
</evidence>
<comment type="subcellular location">
    <subcellularLocation>
        <location evidence="1">Cytoplasm</location>
    </subcellularLocation>
</comment>
<evidence type="ECO:0000256" key="2">
    <source>
        <dbReference type="ARBA" id="ARBA00022490"/>
    </source>
</evidence>
<comment type="caution">
    <text evidence="4">The sequence shown here is derived from an EMBL/GenBank/DDBJ whole genome shotgun (WGS) entry which is preliminary data.</text>
</comment>